<evidence type="ECO:0000256" key="1">
    <source>
        <dbReference type="SAM" id="MobiDB-lite"/>
    </source>
</evidence>
<feature type="transmembrane region" description="Helical" evidence="2">
    <location>
        <begin position="232"/>
        <end position="252"/>
    </location>
</feature>
<feature type="compositionally biased region" description="Polar residues" evidence="1">
    <location>
        <begin position="260"/>
        <end position="270"/>
    </location>
</feature>
<dbReference type="PANTHER" id="PTHR40465">
    <property type="entry name" value="CHROMOSOME 1, WHOLE GENOME SHOTGUN SEQUENCE"/>
    <property type="match status" value="1"/>
</dbReference>
<feature type="transmembrane region" description="Helical" evidence="2">
    <location>
        <begin position="126"/>
        <end position="150"/>
    </location>
</feature>
<dbReference type="Pfam" id="PF20152">
    <property type="entry name" value="DUF6534"/>
    <property type="match status" value="1"/>
</dbReference>
<dbReference type="OrthoDB" id="3268207at2759"/>
<dbReference type="Proteomes" id="UP000076761">
    <property type="component" value="Unassembled WGS sequence"/>
</dbReference>
<accession>A0A165T1B8</accession>
<dbReference type="EMBL" id="KV425569">
    <property type="protein sequence ID" value="KZT25989.1"/>
    <property type="molecule type" value="Genomic_DNA"/>
</dbReference>
<keyword evidence="2" id="KW-1133">Transmembrane helix</keyword>
<feature type="transmembrane region" description="Helical" evidence="2">
    <location>
        <begin position="162"/>
        <end position="187"/>
    </location>
</feature>
<feature type="domain" description="DUF6534" evidence="3">
    <location>
        <begin position="172"/>
        <end position="256"/>
    </location>
</feature>
<protein>
    <recommendedName>
        <fullName evidence="3">DUF6534 domain-containing protein</fullName>
    </recommendedName>
</protein>
<keyword evidence="5" id="KW-1185">Reference proteome</keyword>
<keyword evidence="2" id="KW-0472">Membrane</keyword>
<gene>
    <name evidence="4" type="ORF">NEOLEDRAFT_1133063</name>
</gene>
<evidence type="ECO:0000259" key="3">
    <source>
        <dbReference type="Pfam" id="PF20152"/>
    </source>
</evidence>
<sequence length="323" mass="36260">MSSHLHLHHFDLNGTLGAVFIGHAVASFFSGVTTAQTHLYFYRSCSDSRSFKGLIFFLWVLDILHLAFTTHVIYYYTIRNYSNVIATVTPVWSVTALITVMAVSDFAIRSIFIVRIWRMRSGNWPIVLVIVLTSLAAWGAGTAYGVRILRVRDYRSVANLGWVLYMCLSSIMISDILIAASFCLYLYRNRTGFPRTDSLLSMLMKYSINTSVLTCICTVLILVTYATMQNLVYLGIFIFLSKLYLNALLASLNSRHTAIQRPSHTCSPGSSRDYGSRHKKSFSAGTSASVAHNVARPRADGSTRTFHEFPPTPSELTKSYRLQ</sequence>
<feature type="transmembrane region" description="Helical" evidence="2">
    <location>
        <begin position="54"/>
        <end position="78"/>
    </location>
</feature>
<keyword evidence="2" id="KW-0812">Transmembrane</keyword>
<evidence type="ECO:0000313" key="5">
    <source>
        <dbReference type="Proteomes" id="UP000076761"/>
    </source>
</evidence>
<feature type="compositionally biased region" description="Polar residues" evidence="1">
    <location>
        <begin position="314"/>
        <end position="323"/>
    </location>
</feature>
<evidence type="ECO:0000313" key="4">
    <source>
        <dbReference type="EMBL" id="KZT25989.1"/>
    </source>
</evidence>
<feature type="transmembrane region" description="Helical" evidence="2">
    <location>
        <begin position="20"/>
        <end position="42"/>
    </location>
</feature>
<name>A0A165T1B8_9AGAM</name>
<feature type="compositionally biased region" description="Basic and acidic residues" evidence="1">
    <location>
        <begin position="297"/>
        <end position="307"/>
    </location>
</feature>
<feature type="transmembrane region" description="Helical" evidence="2">
    <location>
        <begin position="208"/>
        <end position="226"/>
    </location>
</feature>
<organism evidence="4 5">
    <name type="scientific">Neolentinus lepideus HHB14362 ss-1</name>
    <dbReference type="NCBI Taxonomy" id="1314782"/>
    <lineage>
        <taxon>Eukaryota</taxon>
        <taxon>Fungi</taxon>
        <taxon>Dikarya</taxon>
        <taxon>Basidiomycota</taxon>
        <taxon>Agaricomycotina</taxon>
        <taxon>Agaricomycetes</taxon>
        <taxon>Gloeophyllales</taxon>
        <taxon>Gloeophyllaceae</taxon>
        <taxon>Neolentinus</taxon>
    </lineage>
</organism>
<feature type="region of interest" description="Disordered" evidence="1">
    <location>
        <begin position="260"/>
        <end position="323"/>
    </location>
</feature>
<feature type="transmembrane region" description="Helical" evidence="2">
    <location>
        <begin position="90"/>
        <end position="114"/>
    </location>
</feature>
<dbReference type="STRING" id="1314782.A0A165T1B8"/>
<reference evidence="4 5" key="1">
    <citation type="journal article" date="2016" name="Mol. Biol. Evol.">
        <title>Comparative Genomics of Early-Diverging Mushroom-Forming Fungi Provides Insights into the Origins of Lignocellulose Decay Capabilities.</title>
        <authorList>
            <person name="Nagy L.G."/>
            <person name="Riley R."/>
            <person name="Tritt A."/>
            <person name="Adam C."/>
            <person name="Daum C."/>
            <person name="Floudas D."/>
            <person name="Sun H."/>
            <person name="Yadav J.S."/>
            <person name="Pangilinan J."/>
            <person name="Larsson K.H."/>
            <person name="Matsuura K."/>
            <person name="Barry K."/>
            <person name="Labutti K."/>
            <person name="Kuo R."/>
            <person name="Ohm R.A."/>
            <person name="Bhattacharya S.S."/>
            <person name="Shirouzu T."/>
            <person name="Yoshinaga Y."/>
            <person name="Martin F.M."/>
            <person name="Grigoriev I.V."/>
            <person name="Hibbett D.S."/>
        </authorList>
    </citation>
    <scope>NUCLEOTIDE SEQUENCE [LARGE SCALE GENOMIC DNA]</scope>
    <source>
        <strain evidence="4 5">HHB14362 ss-1</strain>
    </source>
</reference>
<dbReference type="AlphaFoldDB" id="A0A165T1B8"/>
<dbReference type="InterPro" id="IPR045339">
    <property type="entry name" value="DUF6534"/>
</dbReference>
<dbReference type="PANTHER" id="PTHR40465:SF1">
    <property type="entry name" value="DUF6534 DOMAIN-CONTAINING PROTEIN"/>
    <property type="match status" value="1"/>
</dbReference>
<proteinExistence type="predicted"/>
<evidence type="ECO:0000256" key="2">
    <source>
        <dbReference type="SAM" id="Phobius"/>
    </source>
</evidence>
<dbReference type="InParanoid" id="A0A165T1B8"/>